<keyword evidence="8 14" id="KW-0732">Signal</keyword>
<evidence type="ECO:0000256" key="2">
    <source>
        <dbReference type="ARBA" id="ARBA00004613"/>
    </source>
</evidence>
<proteinExistence type="inferred from homology"/>
<gene>
    <name evidence="16" type="ORF">VKT23_004327</name>
</gene>
<evidence type="ECO:0000256" key="14">
    <source>
        <dbReference type="SAM" id="SignalP"/>
    </source>
</evidence>
<keyword evidence="10" id="KW-0472">Membrane</keyword>
<keyword evidence="17" id="KW-1185">Reference proteome</keyword>
<comment type="subcellular location">
    <subcellularLocation>
        <location evidence="1">Cell membrane</location>
        <topology evidence="1">Lipid-anchor</topology>
        <topology evidence="1">GPI-anchor</topology>
    </subcellularLocation>
    <subcellularLocation>
        <location evidence="2">Secreted</location>
    </subcellularLocation>
</comment>
<evidence type="ECO:0000256" key="7">
    <source>
        <dbReference type="ARBA" id="ARBA00022723"/>
    </source>
</evidence>
<evidence type="ECO:0000256" key="3">
    <source>
        <dbReference type="ARBA" id="ARBA00010031"/>
    </source>
</evidence>
<evidence type="ECO:0000256" key="10">
    <source>
        <dbReference type="ARBA" id="ARBA00023136"/>
    </source>
</evidence>
<feature type="signal peptide" evidence="14">
    <location>
        <begin position="1"/>
        <end position="18"/>
    </location>
</feature>
<dbReference type="Proteomes" id="UP001498398">
    <property type="component" value="Unassembled WGS sequence"/>
</dbReference>
<evidence type="ECO:0000256" key="5">
    <source>
        <dbReference type="ARBA" id="ARBA00022525"/>
    </source>
</evidence>
<evidence type="ECO:0000259" key="15">
    <source>
        <dbReference type="PROSITE" id="PS52012"/>
    </source>
</evidence>
<feature type="chain" id="PRO_5047207136" description="CFEM domain-containing protein" evidence="14">
    <location>
        <begin position="19"/>
        <end position="89"/>
    </location>
</feature>
<dbReference type="SMART" id="SM00747">
    <property type="entry name" value="CFEM"/>
    <property type="match status" value="1"/>
</dbReference>
<accession>A0ABR1JWZ3</accession>
<dbReference type="Pfam" id="PF05730">
    <property type="entry name" value="CFEM"/>
    <property type="match status" value="1"/>
</dbReference>
<keyword evidence="13" id="KW-0449">Lipoprotein</keyword>
<sequence>MYFPKILLLTFLATTSSASVLMWRRQDIPQCALDCRASTDLGGCDPEDSQCLCNDEDFVTKVKECINETCSADDVETAMEIIAAQCSDV</sequence>
<evidence type="ECO:0000256" key="6">
    <source>
        <dbReference type="ARBA" id="ARBA00022617"/>
    </source>
</evidence>
<comment type="caution">
    <text evidence="16">The sequence shown here is derived from an EMBL/GenBank/DDBJ whole genome shotgun (WGS) entry which is preliminary data.</text>
</comment>
<dbReference type="PROSITE" id="PS52012">
    <property type="entry name" value="CFEM"/>
    <property type="match status" value="1"/>
</dbReference>
<keyword evidence="4" id="KW-1003">Cell membrane</keyword>
<name>A0ABR1JWZ3_9AGAR</name>
<keyword evidence="9" id="KW-0408">Iron</keyword>
<evidence type="ECO:0000313" key="16">
    <source>
        <dbReference type="EMBL" id="KAK7467270.1"/>
    </source>
</evidence>
<dbReference type="PANTHER" id="PTHR37928:SF1">
    <property type="entry name" value="CFEM DOMAIN PROTEIN (AFU_ORTHOLOGUE AFUA_6G14090)"/>
    <property type="match status" value="1"/>
</dbReference>
<protein>
    <recommendedName>
        <fullName evidence="15">CFEM domain-containing protein</fullName>
    </recommendedName>
</protein>
<dbReference type="InterPro" id="IPR008427">
    <property type="entry name" value="Extracellular_membr_CFEM_dom"/>
</dbReference>
<evidence type="ECO:0000313" key="17">
    <source>
        <dbReference type="Proteomes" id="UP001498398"/>
    </source>
</evidence>
<comment type="similarity">
    <text evidence="3">Belongs to the RBT5 family.</text>
</comment>
<evidence type="ECO:0000256" key="11">
    <source>
        <dbReference type="ARBA" id="ARBA00023157"/>
    </source>
</evidence>
<dbReference type="EMBL" id="JBANRG010000004">
    <property type="protein sequence ID" value="KAK7467270.1"/>
    <property type="molecule type" value="Genomic_DNA"/>
</dbReference>
<keyword evidence="12" id="KW-0325">Glycoprotein</keyword>
<keyword evidence="5" id="KW-0964">Secreted</keyword>
<evidence type="ECO:0000256" key="8">
    <source>
        <dbReference type="ARBA" id="ARBA00022729"/>
    </source>
</evidence>
<evidence type="ECO:0000256" key="13">
    <source>
        <dbReference type="ARBA" id="ARBA00023288"/>
    </source>
</evidence>
<feature type="domain" description="CFEM" evidence="15">
    <location>
        <begin position="1"/>
        <end position="89"/>
    </location>
</feature>
<dbReference type="InterPro" id="IPR051735">
    <property type="entry name" value="CFEM_domain"/>
</dbReference>
<organism evidence="16 17">
    <name type="scientific">Marasmiellus scandens</name>
    <dbReference type="NCBI Taxonomy" id="2682957"/>
    <lineage>
        <taxon>Eukaryota</taxon>
        <taxon>Fungi</taxon>
        <taxon>Dikarya</taxon>
        <taxon>Basidiomycota</taxon>
        <taxon>Agaricomycotina</taxon>
        <taxon>Agaricomycetes</taxon>
        <taxon>Agaricomycetidae</taxon>
        <taxon>Agaricales</taxon>
        <taxon>Marasmiineae</taxon>
        <taxon>Omphalotaceae</taxon>
        <taxon>Marasmiellus</taxon>
    </lineage>
</organism>
<evidence type="ECO:0000256" key="9">
    <source>
        <dbReference type="ARBA" id="ARBA00023004"/>
    </source>
</evidence>
<keyword evidence="7" id="KW-0479">Metal-binding</keyword>
<evidence type="ECO:0000256" key="4">
    <source>
        <dbReference type="ARBA" id="ARBA00022475"/>
    </source>
</evidence>
<reference evidence="16 17" key="1">
    <citation type="submission" date="2024-01" db="EMBL/GenBank/DDBJ databases">
        <title>A draft genome for the cacao thread blight pathogen Marasmiellus scandens.</title>
        <authorList>
            <person name="Baruah I.K."/>
            <person name="Leung J."/>
            <person name="Bukari Y."/>
            <person name="Amoako-Attah I."/>
            <person name="Meinhardt L.W."/>
            <person name="Bailey B.A."/>
            <person name="Cohen S.P."/>
        </authorList>
    </citation>
    <scope>NUCLEOTIDE SEQUENCE [LARGE SCALE GENOMIC DNA]</scope>
    <source>
        <strain evidence="16 17">GH-19</strain>
    </source>
</reference>
<evidence type="ECO:0000256" key="12">
    <source>
        <dbReference type="ARBA" id="ARBA00023180"/>
    </source>
</evidence>
<keyword evidence="11" id="KW-1015">Disulfide bond</keyword>
<dbReference type="PANTHER" id="PTHR37928">
    <property type="entry name" value="CFEM DOMAIN PROTEIN (AFU_ORTHOLOGUE AFUA_6G14090)"/>
    <property type="match status" value="1"/>
</dbReference>
<evidence type="ECO:0000256" key="1">
    <source>
        <dbReference type="ARBA" id="ARBA00004609"/>
    </source>
</evidence>
<keyword evidence="6" id="KW-0349">Heme</keyword>